<evidence type="ECO:0000256" key="1">
    <source>
        <dbReference type="ARBA" id="ARBA00004141"/>
    </source>
</evidence>
<dbReference type="SMART" id="SM00679">
    <property type="entry name" value="CTNS"/>
    <property type="match status" value="2"/>
</dbReference>
<evidence type="ECO:0000256" key="4">
    <source>
        <dbReference type="ARBA" id="ARBA00023136"/>
    </source>
</evidence>
<name>A0ABR2UTS7_9PEZI</name>
<keyword evidence="2 6" id="KW-0812">Transmembrane</keyword>
<dbReference type="Pfam" id="PF00069">
    <property type="entry name" value="Pkinase"/>
    <property type="match status" value="1"/>
</dbReference>
<dbReference type="InterPro" id="IPR011009">
    <property type="entry name" value="Kinase-like_dom_sf"/>
</dbReference>
<dbReference type="InterPro" id="IPR051415">
    <property type="entry name" value="LAAT-1"/>
</dbReference>
<feature type="transmembrane region" description="Helical" evidence="6">
    <location>
        <begin position="928"/>
        <end position="947"/>
    </location>
</feature>
<feature type="transmembrane region" description="Helical" evidence="6">
    <location>
        <begin position="890"/>
        <end position="907"/>
    </location>
</feature>
<accession>A0ABR2UTS7</accession>
<feature type="domain" description="Protein kinase" evidence="7">
    <location>
        <begin position="136"/>
        <end position="461"/>
    </location>
</feature>
<dbReference type="Gene3D" id="1.20.1280.290">
    <property type="match status" value="2"/>
</dbReference>
<dbReference type="EMBL" id="JARVKF010000394">
    <property type="protein sequence ID" value="KAK9418054.1"/>
    <property type="molecule type" value="Genomic_DNA"/>
</dbReference>
<dbReference type="PROSITE" id="PS00108">
    <property type="entry name" value="PROTEIN_KINASE_ST"/>
    <property type="match status" value="1"/>
</dbReference>
<feature type="transmembrane region" description="Helical" evidence="6">
    <location>
        <begin position="849"/>
        <end position="870"/>
    </location>
</feature>
<dbReference type="Gene3D" id="1.10.510.10">
    <property type="entry name" value="Transferase(Phosphotransferase) domain 1"/>
    <property type="match status" value="1"/>
</dbReference>
<evidence type="ECO:0000313" key="8">
    <source>
        <dbReference type="EMBL" id="KAK9418054.1"/>
    </source>
</evidence>
<dbReference type="InterPro" id="IPR008271">
    <property type="entry name" value="Ser/Thr_kinase_AS"/>
</dbReference>
<gene>
    <name evidence="8" type="ORF">SUNI508_08483</name>
</gene>
<evidence type="ECO:0000256" key="2">
    <source>
        <dbReference type="ARBA" id="ARBA00022692"/>
    </source>
</evidence>
<dbReference type="PROSITE" id="PS50011">
    <property type="entry name" value="PROTEIN_KINASE_DOM"/>
    <property type="match status" value="1"/>
</dbReference>
<dbReference type="InterPro" id="IPR006603">
    <property type="entry name" value="PQ-loop_rpt"/>
</dbReference>
<reference evidence="8 9" key="1">
    <citation type="journal article" date="2024" name="J. Plant Pathol.">
        <title>Sequence and assembly of the genome of Seiridium unicorne, isolate CBS 538.82, causal agent of cypress canker disease.</title>
        <authorList>
            <person name="Scali E."/>
            <person name="Rocca G.D."/>
            <person name="Danti R."/>
            <person name="Garbelotto M."/>
            <person name="Barberini S."/>
            <person name="Baroncelli R."/>
            <person name="Emiliani G."/>
        </authorList>
    </citation>
    <scope>NUCLEOTIDE SEQUENCE [LARGE SCALE GENOMIC DNA]</scope>
    <source>
        <strain evidence="8 9">BM-138-508</strain>
    </source>
</reference>
<comment type="caution">
    <text evidence="8">The sequence shown here is derived from an EMBL/GenBank/DDBJ whole genome shotgun (WGS) entry which is preliminary data.</text>
</comment>
<keyword evidence="4 6" id="KW-0472">Membrane</keyword>
<evidence type="ECO:0000256" key="6">
    <source>
        <dbReference type="SAM" id="Phobius"/>
    </source>
</evidence>
<dbReference type="Pfam" id="PF04193">
    <property type="entry name" value="PQ-loop"/>
    <property type="match status" value="2"/>
</dbReference>
<feature type="region of interest" description="Disordered" evidence="5">
    <location>
        <begin position="781"/>
        <end position="824"/>
    </location>
</feature>
<keyword evidence="3 6" id="KW-1133">Transmembrane helix</keyword>
<dbReference type="CDD" id="cd00180">
    <property type="entry name" value="PKc"/>
    <property type="match status" value="1"/>
</dbReference>
<protein>
    <submittedName>
        <fullName evidence="8">PQ loop repeat-domain-containing protein</fullName>
    </submittedName>
</protein>
<dbReference type="SUPFAM" id="SSF56112">
    <property type="entry name" value="Protein kinase-like (PK-like)"/>
    <property type="match status" value="1"/>
</dbReference>
<dbReference type="InterPro" id="IPR000719">
    <property type="entry name" value="Prot_kinase_dom"/>
</dbReference>
<dbReference type="PANTHER" id="PTHR16201">
    <property type="entry name" value="SEVEN TRANSMEMBRANE PROTEIN 1-RELATED"/>
    <property type="match status" value="1"/>
</dbReference>
<dbReference type="Proteomes" id="UP001408356">
    <property type="component" value="Unassembled WGS sequence"/>
</dbReference>
<evidence type="ECO:0000259" key="7">
    <source>
        <dbReference type="PROSITE" id="PS50011"/>
    </source>
</evidence>
<feature type="compositionally biased region" description="Acidic residues" evidence="5">
    <location>
        <begin position="1004"/>
        <end position="1018"/>
    </location>
</feature>
<feature type="transmembrane region" description="Helical" evidence="6">
    <location>
        <begin position="748"/>
        <end position="770"/>
    </location>
</feature>
<organism evidence="8 9">
    <name type="scientific">Seiridium unicorne</name>
    <dbReference type="NCBI Taxonomy" id="138068"/>
    <lineage>
        <taxon>Eukaryota</taxon>
        <taxon>Fungi</taxon>
        <taxon>Dikarya</taxon>
        <taxon>Ascomycota</taxon>
        <taxon>Pezizomycotina</taxon>
        <taxon>Sordariomycetes</taxon>
        <taxon>Xylariomycetidae</taxon>
        <taxon>Amphisphaeriales</taxon>
        <taxon>Sporocadaceae</taxon>
        <taxon>Seiridium</taxon>
    </lineage>
</organism>
<evidence type="ECO:0000313" key="9">
    <source>
        <dbReference type="Proteomes" id="UP001408356"/>
    </source>
</evidence>
<feature type="transmembrane region" description="Helical" evidence="6">
    <location>
        <begin position="722"/>
        <end position="742"/>
    </location>
</feature>
<comment type="subcellular location">
    <subcellularLocation>
        <location evidence="1">Membrane</location>
        <topology evidence="1">Multi-pass membrane protein</topology>
    </subcellularLocation>
</comment>
<feature type="region of interest" description="Disordered" evidence="5">
    <location>
        <begin position="1004"/>
        <end position="1037"/>
    </location>
</feature>
<dbReference type="SMART" id="SM00220">
    <property type="entry name" value="S_TKc"/>
    <property type="match status" value="1"/>
</dbReference>
<feature type="compositionally biased region" description="Basic and acidic residues" evidence="5">
    <location>
        <begin position="1019"/>
        <end position="1029"/>
    </location>
</feature>
<evidence type="ECO:0000256" key="5">
    <source>
        <dbReference type="SAM" id="MobiDB-lite"/>
    </source>
</evidence>
<evidence type="ECO:0000256" key="3">
    <source>
        <dbReference type="ARBA" id="ARBA00022989"/>
    </source>
</evidence>
<keyword evidence="9" id="KW-1185">Reference proteome</keyword>
<dbReference type="PANTHER" id="PTHR16201:SF35">
    <property type="entry name" value="VACUOLAR AMINO ACID TRANSPORTER YPQ1-RELATED"/>
    <property type="match status" value="1"/>
</dbReference>
<sequence length="1037" mass="115505">MFLKGTPKKFITRVCLEEFWTAKRIQSFFNDLNLQLNEDAANIIKQELLQILSTLIKIRFMKWQAFIDHFSIRSLSAPDLQMAELPLKDIALAHVLPFLHIDLGLLFLEHQHIFMPIEIHEGLHESYDGERRLPIIEKGQPRGEGSYGTVYDVEFPPGAIFSKDEKQFPTNKNSILACKKFASHIDYRRELAVLSFLSENLTQHKHVVDHIAAVSVGLDLRIFFPRAEMDLSYFLREKPLQKSSVDNLLEQSQSITDALAFLHGELRSHPNLNQGGHSSIGVCCHMDIKPGNILVFEGAQQPVGTWMIADFGISKVRNPMNNTVRTATLQHPGPYQAPEVGVSDSEVGPSGDVWSLGCVLFEVIVFGCEGFEAVLKMDDQRALNQDGTEYKNDYYYRDGKLNPHVKAWLESFEKLAGNQSQVRKDLRATIDSMLSVDRDSRPNSKVTMNKIGEIRGRHTITLKQWSAADFESRDETVKVKSDHVRKTSEAAHLEIPKIGSNKTSPRPTIKGQAPTYLQSWRTVTSQSKINSADVDKLQRWWSGRTSNVLCVKEEILCGLSTAAIGIVATSHQQEIPTLTFSCGKDLVPMLGNSPSLTGLIVSLVEQIATIRASQGSLSGDNEKTPVRQEDKPNTILKALQLHVEQLNCPLLVVLTGLQILLVLKPHCDPALQVTMAPPTGPLNLDVEAISGICGSISIAAWIVVFSPQILENFRRSSADGLSLQFIIVWLLGDVFNILGAVFQGVLPTMLILAIYYTIADVVLLGQCFYYKGFTWKDEVVPPPKKKKSPTVVATGEPHERTGLLNGSNPLAQERERRDSNQSWSHLSPAVPMLSEQPATPLPPSTTLQVAFRNAVAVLMVCVAGVAGWYLSRRYSGNRSSQPADDNLPQFDVLGQVFGWLCAVLYLGSRLPQILLNWRRKSVEGVSMLFFLFACLGNLTYVLSIFAYEPTCTKPNHCREGEAGRIYGRYILVNLSWLAGSFGTLLLDLGIFAQFFIYSTEEAISGDEEEGFEDEESDIGEDRWDQRPVLERLGSGSA</sequence>
<proteinExistence type="predicted"/>